<dbReference type="GO" id="GO:0016874">
    <property type="term" value="F:ligase activity"/>
    <property type="evidence" value="ECO:0007669"/>
    <property type="project" value="UniProtKB-KW"/>
</dbReference>
<comment type="caution">
    <text evidence="2">The sequence shown here is derived from an EMBL/GenBank/DDBJ whole genome shotgun (WGS) entry which is preliminary data.</text>
</comment>
<dbReference type="OrthoDB" id="950at2"/>
<accession>A0A413FL34</accession>
<dbReference type="Proteomes" id="UP000283880">
    <property type="component" value="Unassembled WGS sequence"/>
</dbReference>
<dbReference type="InterPro" id="IPR002847">
    <property type="entry name" value="F420-0_gamma-glut_ligase-dom"/>
</dbReference>
<dbReference type="AlphaFoldDB" id="A0A413FL34"/>
<evidence type="ECO:0000313" key="3">
    <source>
        <dbReference type="Proteomes" id="UP000283880"/>
    </source>
</evidence>
<dbReference type="EMBL" id="QSBM01000001">
    <property type="protein sequence ID" value="RGX33021.1"/>
    <property type="molecule type" value="Genomic_DNA"/>
</dbReference>
<organism evidence="2 3">
    <name type="scientific">Enterocloster asparagiformis</name>
    <dbReference type="NCBI Taxonomy" id="333367"/>
    <lineage>
        <taxon>Bacteria</taxon>
        <taxon>Bacillati</taxon>
        <taxon>Bacillota</taxon>
        <taxon>Clostridia</taxon>
        <taxon>Lachnospirales</taxon>
        <taxon>Lachnospiraceae</taxon>
        <taxon>Enterocloster</taxon>
    </lineage>
</organism>
<dbReference type="RefSeq" id="WP_007711168.1">
    <property type="nucleotide sequence ID" value="NZ_BAABXR010000001.1"/>
</dbReference>
<proteinExistence type="predicted"/>
<gene>
    <name evidence="2" type="ORF">DWV29_02065</name>
</gene>
<reference evidence="2 3" key="1">
    <citation type="submission" date="2018-08" db="EMBL/GenBank/DDBJ databases">
        <title>A genome reference for cultivated species of the human gut microbiota.</title>
        <authorList>
            <person name="Zou Y."/>
            <person name="Xue W."/>
            <person name="Luo G."/>
        </authorList>
    </citation>
    <scope>NUCLEOTIDE SEQUENCE [LARGE SCALE GENOMIC DNA]</scope>
    <source>
        <strain evidence="2 3">AF04-15</strain>
    </source>
</reference>
<name>A0A413FL34_9FIRM</name>
<evidence type="ECO:0000259" key="1">
    <source>
        <dbReference type="Pfam" id="PF01996"/>
    </source>
</evidence>
<evidence type="ECO:0000313" key="2">
    <source>
        <dbReference type="EMBL" id="RGX33021.1"/>
    </source>
</evidence>
<dbReference type="SUPFAM" id="SSF144010">
    <property type="entry name" value="CofE-like"/>
    <property type="match status" value="1"/>
</dbReference>
<keyword evidence="2" id="KW-0436">Ligase</keyword>
<protein>
    <submittedName>
        <fullName evidence="2">F420-0--gamma-glutamyl ligase</fullName>
    </submittedName>
</protein>
<feature type="domain" description="Coenzyme F420:L-glutamate ligase-like" evidence="1">
    <location>
        <begin position="12"/>
        <end position="392"/>
    </location>
</feature>
<dbReference type="Gene3D" id="3.30.1330.100">
    <property type="entry name" value="CofE-like"/>
    <property type="match status" value="1"/>
</dbReference>
<dbReference type="Pfam" id="PF01996">
    <property type="entry name" value="F420_ligase"/>
    <property type="match status" value="1"/>
</dbReference>
<sequence length="399" mass="43750">MEERLVGTISRGIRCPIIRQGDDLPQIVVDSVLAAAAGKDYGFPILDHDVIAVTEAVVARAQGNYATTDQIAADVKAKFGDATVGVIFPILSRNRFSICLKGIAKGVKKMVLMLSFPADEVGNHLIDEDELDAKGVNPWTDVLSEEKYRQLFGYTKHPFTGVDYVEYYKELVTAEGAEVEIILANDCRSILDYADQVICCDIHTRARNKRRLLAAGAKKVVCLDEILTQSVDGSGFNENYGLLGSNKATEDSVKLFPRDCQPFVDRIQNMMLERTGRHVEVMVYGDGAFKDPVGKIWELADPVVSPAYTSGLEGQPNEIKLKYLADNDFADLSGDALKEAISERIRTKDANLVGSMVSQGTTPRRLTDLIGSLCDLTSGSGDKGTPVIYVQGYFDNYTK</sequence>